<dbReference type="PANTHER" id="PTHR43550">
    <property type="entry name" value="3-KETODIHYDROSPHINGOSINE REDUCTASE"/>
    <property type="match status" value="1"/>
</dbReference>
<name>A0A8H5QWY1_9HYPO</name>
<dbReference type="Proteomes" id="UP000530670">
    <property type="component" value="Unassembled WGS sequence"/>
</dbReference>
<protein>
    <submittedName>
        <fullName evidence="1">Short chain dehydrogenase</fullName>
    </submittedName>
</protein>
<dbReference type="PANTHER" id="PTHR43550:SF3">
    <property type="entry name" value="3-KETODIHYDROSPHINGOSINE REDUCTASE"/>
    <property type="match status" value="1"/>
</dbReference>
<gene>
    <name evidence="1" type="ORF">FTJAE_10248</name>
</gene>
<keyword evidence="2" id="KW-1185">Reference proteome</keyword>
<accession>A0A8H5QWY1</accession>
<comment type="caution">
    <text evidence="1">The sequence shown here is derived from an EMBL/GenBank/DDBJ whole genome shotgun (WGS) entry which is preliminary data.</text>
</comment>
<dbReference type="SUPFAM" id="SSF51735">
    <property type="entry name" value="NAD(P)-binding Rossmann-fold domains"/>
    <property type="match status" value="1"/>
</dbReference>
<dbReference type="Gene3D" id="3.40.50.720">
    <property type="entry name" value="NAD(P)-binding Rossmann-like Domain"/>
    <property type="match status" value="1"/>
</dbReference>
<dbReference type="OrthoDB" id="10267115at2759"/>
<evidence type="ECO:0000313" key="2">
    <source>
        <dbReference type="Proteomes" id="UP000530670"/>
    </source>
</evidence>
<dbReference type="GO" id="GO:0006666">
    <property type="term" value="P:3-keto-sphinganine metabolic process"/>
    <property type="evidence" value="ECO:0007669"/>
    <property type="project" value="TreeGrafter"/>
</dbReference>
<evidence type="ECO:0000313" key="1">
    <source>
        <dbReference type="EMBL" id="KAF5624655.1"/>
    </source>
</evidence>
<proteinExistence type="predicted"/>
<dbReference type="GO" id="GO:0047560">
    <property type="term" value="F:3-dehydrosphinganine reductase activity"/>
    <property type="evidence" value="ECO:0007669"/>
    <property type="project" value="TreeGrafter"/>
</dbReference>
<sequence length="368" mass="41210">MADKNTLIGQVCPPYQTIGESEPAESVVDGASVIILARNPKTLQEAKAEIMAARLSQEQTVHTISVDLGDHAALRHAMLEHNVTPDMLICSVGGTTPDQIGFLADLAPKALATCFSSNYHACLFITQWCVQRWIQHPEPSRTRRLVYIASGAAFVALPGYTAYTPAKTAVRALADTLRQELLLYGDESMYHVHIAFPGAFITDSFIQEQATKPELLKNMESSNYRGWEELLKNIQSAEEIASKIFKGIRKGRYIITTDLTTDLTLNNMRGPSPRDNALYDVFMSFVGFCAFPFVRRRFDRMTVQCEFKTGFFADSVSFKLLVMEELAFTIVLYSDVRHAGPRTLPPHENTRDSVLVLFYHALELQFLS</sequence>
<dbReference type="EMBL" id="JAAQRI010000238">
    <property type="protein sequence ID" value="KAF5624655.1"/>
    <property type="molecule type" value="Genomic_DNA"/>
</dbReference>
<reference evidence="1 2" key="1">
    <citation type="submission" date="2020-05" db="EMBL/GenBank/DDBJ databases">
        <title>Identification and distribution of gene clusters putatively required for synthesis of sphingolipid metabolism inhibitors in phylogenetically diverse species of the filamentous fungus Fusarium.</title>
        <authorList>
            <person name="Kim H.-S."/>
            <person name="Busman M."/>
            <person name="Brown D.W."/>
            <person name="Divon H."/>
            <person name="Uhlig S."/>
            <person name="Proctor R.H."/>
        </authorList>
    </citation>
    <scope>NUCLEOTIDE SEQUENCE [LARGE SCALE GENOMIC DNA]</scope>
    <source>
        <strain evidence="1 2">NRRL 66243</strain>
    </source>
</reference>
<dbReference type="GeneID" id="59295341"/>
<dbReference type="GO" id="GO:0005789">
    <property type="term" value="C:endoplasmic reticulum membrane"/>
    <property type="evidence" value="ECO:0007669"/>
    <property type="project" value="TreeGrafter"/>
</dbReference>
<organism evidence="1 2">
    <name type="scientific">Fusarium tjaetaba</name>
    <dbReference type="NCBI Taxonomy" id="1567544"/>
    <lineage>
        <taxon>Eukaryota</taxon>
        <taxon>Fungi</taxon>
        <taxon>Dikarya</taxon>
        <taxon>Ascomycota</taxon>
        <taxon>Pezizomycotina</taxon>
        <taxon>Sordariomycetes</taxon>
        <taxon>Hypocreomycetidae</taxon>
        <taxon>Hypocreales</taxon>
        <taxon>Nectriaceae</taxon>
        <taxon>Fusarium</taxon>
        <taxon>Fusarium fujikuroi species complex</taxon>
    </lineage>
</organism>
<dbReference type="AlphaFoldDB" id="A0A8H5QWY1"/>
<dbReference type="InterPro" id="IPR036291">
    <property type="entry name" value="NAD(P)-bd_dom_sf"/>
</dbReference>
<dbReference type="InterPro" id="IPR002347">
    <property type="entry name" value="SDR_fam"/>
</dbReference>
<dbReference type="GO" id="GO:0030148">
    <property type="term" value="P:sphingolipid biosynthetic process"/>
    <property type="evidence" value="ECO:0007669"/>
    <property type="project" value="TreeGrafter"/>
</dbReference>
<dbReference type="RefSeq" id="XP_037202706.1">
    <property type="nucleotide sequence ID" value="XM_037343071.1"/>
</dbReference>
<dbReference type="Pfam" id="PF00106">
    <property type="entry name" value="adh_short"/>
    <property type="match status" value="1"/>
</dbReference>